<feature type="non-terminal residue" evidence="2">
    <location>
        <position position="62"/>
    </location>
</feature>
<feature type="transmembrane region" description="Helical" evidence="1">
    <location>
        <begin position="6"/>
        <end position="30"/>
    </location>
</feature>
<accession>A0AAV7SWP6</accession>
<evidence type="ECO:0000313" key="2">
    <source>
        <dbReference type="EMBL" id="KAJ1168610.1"/>
    </source>
</evidence>
<keyword evidence="3" id="KW-1185">Reference proteome</keyword>
<proteinExistence type="predicted"/>
<dbReference type="AlphaFoldDB" id="A0AAV7SWP6"/>
<evidence type="ECO:0000313" key="3">
    <source>
        <dbReference type="Proteomes" id="UP001066276"/>
    </source>
</evidence>
<evidence type="ECO:0000256" key="1">
    <source>
        <dbReference type="SAM" id="Phobius"/>
    </source>
</evidence>
<organism evidence="2 3">
    <name type="scientific">Pleurodeles waltl</name>
    <name type="common">Iberian ribbed newt</name>
    <dbReference type="NCBI Taxonomy" id="8319"/>
    <lineage>
        <taxon>Eukaryota</taxon>
        <taxon>Metazoa</taxon>
        <taxon>Chordata</taxon>
        <taxon>Craniata</taxon>
        <taxon>Vertebrata</taxon>
        <taxon>Euteleostomi</taxon>
        <taxon>Amphibia</taxon>
        <taxon>Batrachia</taxon>
        <taxon>Caudata</taxon>
        <taxon>Salamandroidea</taxon>
        <taxon>Salamandridae</taxon>
        <taxon>Pleurodelinae</taxon>
        <taxon>Pleurodeles</taxon>
    </lineage>
</organism>
<gene>
    <name evidence="2" type="ORF">NDU88_000530</name>
</gene>
<sequence>SSCFEFFPTFFFFFPLGLLLEGTICFGVSYQAAPRLLERVALILVSLEPAEDRVLFQILQSK</sequence>
<protein>
    <submittedName>
        <fullName evidence="2">Uncharacterized protein</fullName>
    </submittedName>
</protein>
<reference evidence="2" key="1">
    <citation type="journal article" date="2022" name="bioRxiv">
        <title>Sequencing and chromosome-scale assembly of the giantPleurodeles waltlgenome.</title>
        <authorList>
            <person name="Brown T."/>
            <person name="Elewa A."/>
            <person name="Iarovenko S."/>
            <person name="Subramanian E."/>
            <person name="Araus A.J."/>
            <person name="Petzold A."/>
            <person name="Susuki M."/>
            <person name="Suzuki K.-i.T."/>
            <person name="Hayashi T."/>
            <person name="Toyoda A."/>
            <person name="Oliveira C."/>
            <person name="Osipova E."/>
            <person name="Leigh N.D."/>
            <person name="Simon A."/>
            <person name="Yun M.H."/>
        </authorList>
    </citation>
    <scope>NUCLEOTIDE SEQUENCE</scope>
    <source>
        <strain evidence="2">20211129_DDA</strain>
        <tissue evidence="2">Liver</tissue>
    </source>
</reference>
<dbReference type="EMBL" id="JANPWB010000007">
    <property type="protein sequence ID" value="KAJ1168610.1"/>
    <property type="molecule type" value="Genomic_DNA"/>
</dbReference>
<keyword evidence="1" id="KW-0812">Transmembrane</keyword>
<comment type="caution">
    <text evidence="2">The sequence shown here is derived from an EMBL/GenBank/DDBJ whole genome shotgun (WGS) entry which is preliminary data.</text>
</comment>
<keyword evidence="1" id="KW-0472">Membrane</keyword>
<keyword evidence="1" id="KW-1133">Transmembrane helix</keyword>
<dbReference type="Proteomes" id="UP001066276">
    <property type="component" value="Chromosome 4_1"/>
</dbReference>
<name>A0AAV7SWP6_PLEWA</name>
<feature type="non-terminal residue" evidence="2">
    <location>
        <position position="1"/>
    </location>
</feature>